<feature type="binding site" evidence="14">
    <location>
        <position position="312"/>
    </location>
    <ligand>
        <name>substrate</name>
    </ligand>
</feature>
<comment type="pathway">
    <text evidence="1 12">Carbohydrate degradation; glycolysis; pyruvate from D-glyceraldehyde 3-phosphate: step 4/5.</text>
</comment>
<feature type="binding site" evidence="14">
    <location>
        <position position="155"/>
    </location>
    <ligand>
        <name>substrate</name>
    </ligand>
</feature>
<dbReference type="SUPFAM" id="SSF54826">
    <property type="entry name" value="Enolase N-terminal domain-like"/>
    <property type="match status" value="1"/>
</dbReference>
<evidence type="ECO:0000313" key="19">
    <source>
        <dbReference type="Proteomes" id="UP001364472"/>
    </source>
</evidence>
<feature type="binding site" evidence="14">
    <location>
        <position position="164"/>
    </location>
    <ligand>
        <name>substrate</name>
    </ligand>
</feature>
<feature type="binding site" evidence="12">
    <location>
        <position position="366"/>
    </location>
    <ligand>
        <name>(2R)-2-phosphoglycerate</name>
        <dbReference type="ChEBI" id="CHEBI:58289"/>
    </ligand>
</feature>
<comment type="cofactor">
    <cofactor evidence="12">
        <name>Mg(2+)</name>
        <dbReference type="ChEBI" id="CHEBI:18420"/>
    </cofactor>
    <text evidence="12">Binds a second Mg(2+) ion via substrate during catalysis.</text>
</comment>
<dbReference type="GO" id="GO:0005576">
    <property type="term" value="C:extracellular region"/>
    <property type="evidence" value="ECO:0007669"/>
    <property type="project" value="UniProtKB-SubCell"/>
</dbReference>
<dbReference type="SMART" id="SM01193">
    <property type="entry name" value="Enolase_N"/>
    <property type="match status" value="1"/>
</dbReference>
<dbReference type="EMBL" id="JBBDHC010000003">
    <property type="protein sequence ID" value="MEJ1248733.1"/>
    <property type="molecule type" value="Genomic_DNA"/>
</dbReference>
<evidence type="ECO:0000256" key="1">
    <source>
        <dbReference type="ARBA" id="ARBA00005031"/>
    </source>
</evidence>
<dbReference type="NCBIfam" id="TIGR01060">
    <property type="entry name" value="eno"/>
    <property type="match status" value="1"/>
</dbReference>
<dbReference type="GO" id="GO:0006096">
    <property type="term" value="P:glycolytic process"/>
    <property type="evidence" value="ECO:0007669"/>
    <property type="project" value="UniProtKB-UniRule"/>
</dbReference>
<comment type="subcellular location">
    <subcellularLocation>
        <location evidence="12">Cytoplasm</location>
    </subcellularLocation>
    <subcellularLocation>
        <location evidence="12">Secreted</location>
    </subcellularLocation>
    <subcellularLocation>
        <location evidence="12">Cell surface</location>
    </subcellularLocation>
    <text evidence="12">Fractions of enolase are present in both the cytoplasm and on the cell surface.</text>
</comment>
<reference evidence="18 19" key="1">
    <citation type="journal article" date="2016" name="Antonie Van Leeuwenhoek">
        <title>Denitratimonas tolerans gen. nov., sp. nov., a denitrifying bacterium isolated from a bioreactor for tannery wastewater treatment.</title>
        <authorList>
            <person name="Han S.I."/>
            <person name="Kim J.O."/>
            <person name="Lee Y.R."/>
            <person name="Ekpeghere K.I."/>
            <person name="Koh S.C."/>
            <person name="Whang K.S."/>
        </authorList>
    </citation>
    <scope>NUCLEOTIDE SEQUENCE [LARGE SCALE GENOMIC DNA]</scope>
    <source>
        <strain evidence="18 19">KACC 17565</strain>
    </source>
</reference>
<dbReference type="InterPro" id="IPR020809">
    <property type="entry name" value="Enolase_CS"/>
</dbReference>
<comment type="caution">
    <text evidence="18">The sequence shown here is derived from an EMBL/GenBank/DDBJ whole genome shotgun (WGS) entry which is preliminary data.</text>
</comment>
<evidence type="ECO:0000256" key="11">
    <source>
        <dbReference type="ARBA" id="ARBA00045763"/>
    </source>
</evidence>
<evidence type="ECO:0000259" key="17">
    <source>
        <dbReference type="SMART" id="SM01193"/>
    </source>
</evidence>
<comment type="function">
    <text evidence="11 12">Catalyzes the reversible conversion of 2-phosphoglycerate (2-PG) into phosphoenolpyruvate (PEP). It is essential for the degradation of carbohydrates via glycolysis.</text>
</comment>
<evidence type="ECO:0000256" key="2">
    <source>
        <dbReference type="ARBA" id="ARBA00009604"/>
    </source>
</evidence>
<dbReference type="SMART" id="SM01192">
    <property type="entry name" value="Enolase_C"/>
    <property type="match status" value="1"/>
</dbReference>
<evidence type="ECO:0000256" key="14">
    <source>
        <dbReference type="PIRSR" id="PIRSR001400-2"/>
    </source>
</evidence>
<dbReference type="PIRSF" id="PIRSF001400">
    <property type="entry name" value="Enolase"/>
    <property type="match status" value="1"/>
</dbReference>
<comment type="catalytic activity">
    <reaction evidence="12">
        <text>(2R)-2-phosphoglycerate = phosphoenolpyruvate + H2O</text>
        <dbReference type="Rhea" id="RHEA:10164"/>
        <dbReference type="ChEBI" id="CHEBI:15377"/>
        <dbReference type="ChEBI" id="CHEBI:58289"/>
        <dbReference type="ChEBI" id="CHEBI:58702"/>
        <dbReference type="EC" id="4.2.1.11"/>
    </reaction>
</comment>
<feature type="binding site" evidence="12 15">
    <location>
        <position position="242"/>
    </location>
    <ligand>
        <name>Mg(2+)</name>
        <dbReference type="ChEBI" id="CHEBI:18420"/>
    </ligand>
</feature>
<evidence type="ECO:0000256" key="8">
    <source>
        <dbReference type="ARBA" id="ARBA00022842"/>
    </source>
</evidence>
<dbReference type="GO" id="GO:0009986">
    <property type="term" value="C:cell surface"/>
    <property type="evidence" value="ECO:0007669"/>
    <property type="project" value="UniProtKB-SubCell"/>
</dbReference>
<dbReference type="InterPro" id="IPR029017">
    <property type="entry name" value="Enolase-like_N"/>
</dbReference>
<dbReference type="GO" id="GO:0000287">
    <property type="term" value="F:magnesium ion binding"/>
    <property type="evidence" value="ECO:0007669"/>
    <property type="project" value="UniProtKB-UniRule"/>
</dbReference>
<evidence type="ECO:0000256" key="7">
    <source>
        <dbReference type="ARBA" id="ARBA00022723"/>
    </source>
</evidence>
<comment type="cofactor">
    <cofactor evidence="15">
        <name>Mg(2+)</name>
        <dbReference type="ChEBI" id="CHEBI:18420"/>
    </cofactor>
    <text evidence="15">Mg(2+) is required for catalysis and for stabilizing the dimer.</text>
</comment>
<dbReference type="GO" id="GO:0004634">
    <property type="term" value="F:phosphopyruvate hydratase activity"/>
    <property type="evidence" value="ECO:0007669"/>
    <property type="project" value="UniProtKB-UniRule"/>
</dbReference>
<comment type="similarity">
    <text evidence="2 12">Belongs to the enolase family.</text>
</comment>
<sequence>MSTIKTIHAREILDSRGNPTLEAEVTLADGSFGRAAVPSGASTGTREAVELRDGDKTRYLGRGVRKAVANVNGPIASALVGFDAADQAGLDARLIELDGTDNKGNLGANALLGVSLANAHALAASRRVPLWQHLAPGRDVVLPVPMMNIINGGAHADNNVDMQEFMILPVGFDSFSEALRAGTEIFHELKSVLKGRGLSTAVGDEGGFAPDLVSNVEAIEVILEAVGEAGFRAGDDVLLGLDVASSEFFDAGKYILTGEGKRLSSEQFVDFLADWARQYPIVTIEDGMAENDWDGWKLLTERLGGSVQLVGDDLFVTNPKIFREGIDKGIGNAILIKVNQIGTLTETLEAIAMADANRYAAVVSHRSGETEDTTIADIAVATTATQIKTGSLCRSDRVAKYNQLLRIEEALGAKARYAGRDAFVSLARG</sequence>
<dbReference type="CDD" id="cd03313">
    <property type="entry name" value="enolase"/>
    <property type="match status" value="1"/>
</dbReference>
<keyword evidence="5 12" id="KW-0963">Cytoplasm</keyword>
<dbReference type="FunFam" id="3.20.20.120:FF:000001">
    <property type="entry name" value="Enolase"/>
    <property type="match status" value="1"/>
</dbReference>
<feature type="domain" description="Enolase N-terminal" evidence="17">
    <location>
        <begin position="4"/>
        <end position="134"/>
    </location>
</feature>
<name>A0AAW9R3H5_9GAMM</name>
<dbReference type="Pfam" id="PF00113">
    <property type="entry name" value="Enolase_C"/>
    <property type="match status" value="1"/>
</dbReference>
<dbReference type="GO" id="GO:0000015">
    <property type="term" value="C:phosphopyruvate hydratase complex"/>
    <property type="evidence" value="ECO:0007669"/>
    <property type="project" value="InterPro"/>
</dbReference>
<feature type="active site" description="Proton acceptor" evidence="12 13">
    <location>
        <position position="337"/>
    </location>
</feature>
<dbReference type="SFLD" id="SFLDS00001">
    <property type="entry name" value="Enolase"/>
    <property type="match status" value="1"/>
</dbReference>
<dbReference type="Pfam" id="PF03952">
    <property type="entry name" value="Enolase_N"/>
    <property type="match status" value="1"/>
</dbReference>
<keyword evidence="6 12" id="KW-0964">Secreted</keyword>
<dbReference type="FunFam" id="3.30.390.10:FF:000001">
    <property type="entry name" value="Enolase"/>
    <property type="match status" value="1"/>
</dbReference>
<evidence type="ECO:0000256" key="5">
    <source>
        <dbReference type="ARBA" id="ARBA00022490"/>
    </source>
</evidence>
<evidence type="ECO:0000256" key="4">
    <source>
        <dbReference type="ARBA" id="ARBA00017068"/>
    </source>
</evidence>
<dbReference type="PRINTS" id="PR00148">
    <property type="entry name" value="ENOLASE"/>
</dbReference>
<evidence type="ECO:0000256" key="3">
    <source>
        <dbReference type="ARBA" id="ARBA00012058"/>
    </source>
</evidence>
<evidence type="ECO:0000256" key="13">
    <source>
        <dbReference type="PIRSR" id="PIRSR001400-1"/>
    </source>
</evidence>
<dbReference type="EC" id="4.2.1.11" evidence="3 12"/>
<keyword evidence="8 12" id="KW-0460">Magnesium</keyword>
<keyword evidence="10 12" id="KW-0456">Lyase</keyword>
<keyword evidence="19" id="KW-1185">Reference proteome</keyword>
<dbReference type="InterPro" id="IPR000941">
    <property type="entry name" value="Enolase"/>
</dbReference>
<feature type="binding site" evidence="12 15">
    <location>
        <position position="312"/>
    </location>
    <ligand>
        <name>Mg(2+)</name>
        <dbReference type="ChEBI" id="CHEBI:18420"/>
    </ligand>
</feature>
<feature type="binding site" evidence="12">
    <location>
        <position position="367"/>
    </location>
    <ligand>
        <name>(2R)-2-phosphoglycerate</name>
        <dbReference type="ChEBI" id="CHEBI:58289"/>
    </ligand>
</feature>
<dbReference type="SFLD" id="SFLDF00002">
    <property type="entry name" value="enolase"/>
    <property type="match status" value="1"/>
</dbReference>
<dbReference type="SUPFAM" id="SSF51604">
    <property type="entry name" value="Enolase C-terminal domain-like"/>
    <property type="match status" value="1"/>
</dbReference>
<feature type="binding site" evidence="14">
    <location>
        <position position="285"/>
    </location>
    <ligand>
        <name>substrate</name>
    </ligand>
</feature>
<feature type="domain" description="Enolase C-terminal TIM barrel" evidence="16">
    <location>
        <begin position="139"/>
        <end position="425"/>
    </location>
</feature>
<feature type="active site" description="Proton donor" evidence="12 13">
    <location>
        <position position="205"/>
    </location>
</feature>
<dbReference type="InterPro" id="IPR036849">
    <property type="entry name" value="Enolase-like_C_sf"/>
</dbReference>
<feature type="binding site" evidence="12">
    <location>
        <position position="388"/>
    </location>
    <ligand>
        <name>(2R)-2-phosphoglycerate</name>
        <dbReference type="ChEBI" id="CHEBI:58289"/>
    </ligand>
</feature>
<evidence type="ECO:0000256" key="12">
    <source>
        <dbReference type="HAMAP-Rule" id="MF_00318"/>
    </source>
</evidence>
<evidence type="ECO:0000256" key="15">
    <source>
        <dbReference type="PIRSR" id="PIRSR001400-3"/>
    </source>
</evidence>
<accession>A0AAW9R3H5</accession>
<gene>
    <name evidence="12 18" type="primary">eno</name>
    <name evidence="18" type="ORF">WB794_03455</name>
</gene>
<dbReference type="RefSeq" id="WP_337334446.1">
    <property type="nucleotide sequence ID" value="NZ_JBBDHC010000003.1"/>
</dbReference>
<feature type="binding site" evidence="12 15">
    <location>
        <position position="285"/>
    </location>
    <ligand>
        <name>Mg(2+)</name>
        <dbReference type="ChEBI" id="CHEBI:18420"/>
    </ligand>
</feature>
<dbReference type="Gene3D" id="3.30.390.10">
    <property type="entry name" value="Enolase-like, N-terminal domain"/>
    <property type="match status" value="1"/>
</dbReference>
<feature type="binding site" evidence="12">
    <location>
        <position position="163"/>
    </location>
    <ligand>
        <name>(2R)-2-phosphoglycerate</name>
        <dbReference type="ChEBI" id="CHEBI:58289"/>
    </ligand>
</feature>
<evidence type="ECO:0000256" key="6">
    <source>
        <dbReference type="ARBA" id="ARBA00022525"/>
    </source>
</evidence>
<keyword evidence="9 12" id="KW-0324">Glycolysis</keyword>
<evidence type="ECO:0000313" key="18">
    <source>
        <dbReference type="EMBL" id="MEJ1248733.1"/>
    </source>
</evidence>
<dbReference type="SFLD" id="SFLDG00178">
    <property type="entry name" value="enolase"/>
    <property type="match status" value="1"/>
</dbReference>
<organism evidence="18 19">
    <name type="scientific">Denitratimonas tolerans</name>
    <dbReference type="NCBI Taxonomy" id="1338420"/>
    <lineage>
        <taxon>Bacteria</taxon>
        <taxon>Pseudomonadati</taxon>
        <taxon>Pseudomonadota</taxon>
        <taxon>Gammaproteobacteria</taxon>
        <taxon>Lysobacterales</taxon>
        <taxon>Lysobacteraceae</taxon>
        <taxon>Denitratimonas</taxon>
    </lineage>
</organism>
<dbReference type="Gene3D" id="3.20.20.120">
    <property type="entry name" value="Enolase-like C-terminal domain"/>
    <property type="match status" value="1"/>
</dbReference>
<dbReference type="PANTHER" id="PTHR11902">
    <property type="entry name" value="ENOLASE"/>
    <property type="match status" value="1"/>
</dbReference>
<dbReference type="PANTHER" id="PTHR11902:SF1">
    <property type="entry name" value="ENOLASE"/>
    <property type="match status" value="1"/>
</dbReference>
<protein>
    <recommendedName>
        <fullName evidence="4 12">Enolase</fullName>
        <ecNumber evidence="3 12">4.2.1.11</ecNumber>
    </recommendedName>
    <alternativeName>
        <fullName evidence="12">2-phospho-D-glycerate hydro-lyase</fullName>
    </alternativeName>
    <alternativeName>
        <fullName evidence="12">2-phosphoglycerate dehydratase</fullName>
    </alternativeName>
</protein>
<feature type="binding site" evidence="14">
    <location>
        <position position="388"/>
    </location>
    <ligand>
        <name>substrate</name>
    </ligand>
</feature>
<comment type="subunit">
    <text evidence="12">Component of the RNA degradosome, a multiprotein complex involved in RNA processing and mRNA degradation.</text>
</comment>
<dbReference type="InterPro" id="IPR020811">
    <property type="entry name" value="Enolase_N"/>
</dbReference>
<dbReference type="Proteomes" id="UP001364472">
    <property type="component" value="Unassembled WGS sequence"/>
</dbReference>
<dbReference type="AlphaFoldDB" id="A0AAW9R3H5"/>
<dbReference type="PROSITE" id="PS00164">
    <property type="entry name" value="ENOLASE"/>
    <property type="match status" value="1"/>
</dbReference>
<evidence type="ECO:0000256" key="9">
    <source>
        <dbReference type="ARBA" id="ARBA00023152"/>
    </source>
</evidence>
<feature type="binding site" evidence="14">
    <location>
        <begin position="364"/>
        <end position="367"/>
    </location>
    <ligand>
        <name>substrate</name>
    </ligand>
</feature>
<evidence type="ECO:0000256" key="10">
    <source>
        <dbReference type="ARBA" id="ARBA00023239"/>
    </source>
</evidence>
<dbReference type="InterPro" id="IPR020810">
    <property type="entry name" value="Enolase_C"/>
</dbReference>
<evidence type="ECO:0000259" key="16">
    <source>
        <dbReference type="SMART" id="SM01192"/>
    </source>
</evidence>
<dbReference type="HAMAP" id="MF_00318">
    <property type="entry name" value="Enolase"/>
    <property type="match status" value="1"/>
</dbReference>
<keyword evidence="7 12" id="KW-0479">Metal-binding</keyword>
<feature type="binding site" evidence="12">
    <location>
        <position position="337"/>
    </location>
    <ligand>
        <name>(2R)-2-phosphoglycerate</name>
        <dbReference type="ChEBI" id="CHEBI:58289"/>
    </ligand>
</feature>
<proteinExistence type="inferred from homology"/>